<evidence type="ECO:0000313" key="2">
    <source>
        <dbReference type="EMBL" id="KDP35501.1"/>
    </source>
</evidence>
<evidence type="ECO:0000313" key="3">
    <source>
        <dbReference type="Proteomes" id="UP000027138"/>
    </source>
</evidence>
<feature type="compositionally biased region" description="Basic and acidic residues" evidence="1">
    <location>
        <begin position="10"/>
        <end position="25"/>
    </location>
</feature>
<evidence type="ECO:0000256" key="1">
    <source>
        <dbReference type="SAM" id="MobiDB-lite"/>
    </source>
</evidence>
<proteinExistence type="predicted"/>
<reference evidence="2 3" key="1">
    <citation type="journal article" date="2014" name="PLoS ONE">
        <title>Global Analysis of Gene Expression Profiles in Physic Nut (Jatropha curcas L.) Seedlings Exposed to Salt Stress.</title>
        <authorList>
            <person name="Zhang L."/>
            <person name="Zhang C."/>
            <person name="Wu P."/>
            <person name="Chen Y."/>
            <person name="Li M."/>
            <person name="Jiang H."/>
            <person name="Wu G."/>
        </authorList>
    </citation>
    <scope>NUCLEOTIDE SEQUENCE [LARGE SCALE GENOMIC DNA]</scope>
    <source>
        <strain evidence="3">cv. GZQX0401</strain>
        <tissue evidence="2">Young leaves</tissue>
    </source>
</reference>
<keyword evidence="3" id="KW-1185">Reference proteome</keyword>
<protein>
    <recommendedName>
        <fullName evidence="4">Retrotransposon gag domain-containing protein</fullName>
    </recommendedName>
</protein>
<gene>
    <name evidence="2" type="ORF">JCGZ_08939</name>
</gene>
<accession>A0A067KGY2</accession>
<feature type="compositionally biased region" description="Basic residues" evidence="1">
    <location>
        <begin position="29"/>
        <end position="38"/>
    </location>
</feature>
<sequence>MDCVVNTRRRASENAEREAPDEASSRRFVPARRRRGRPARHEVNQDEEEQGNLNEEFVAENPPEVNALLTGLQQAITAMNNMLIQQQQLFQTQQQQQQMHPPMPDPATQPFQPAPPPTVPRAANDNLYDRFIRYKPPKFTGTEDAYSFVARIREFCIELGCDEERSIVFAGRRMEGVAERWYQSLV</sequence>
<name>A0A067KGY2_JATCU</name>
<dbReference type="Proteomes" id="UP000027138">
    <property type="component" value="Unassembled WGS sequence"/>
</dbReference>
<dbReference type="AlphaFoldDB" id="A0A067KGY2"/>
<dbReference type="EMBL" id="KK914482">
    <property type="protein sequence ID" value="KDP35501.1"/>
    <property type="molecule type" value="Genomic_DNA"/>
</dbReference>
<feature type="region of interest" description="Disordered" evidence="1">
    <location>
        <begin position="1"/>
        <end position="52"/>
    </location>
</feature>
<organism evidence="2 3">
    <name type="scientific">Jatropha curcas</name>
    <name type="common">Barbados nut</name>
    <dbReference type="NCBI Taxonomy" id="180498"/>
    <lineage>
        <taxon>Eukaryota</taxon>
        <taxon>Viridiplantae</taxon>
        <taxon>Streptophyta</taxon>
        <taxon>Embryophyta</taxon>
        <taxon>Tracheophyta</taxon>
        <taxon>Spermatophyta</taxon>
        <taxon>Magnoliopsida</taxon>
        <taxon>eudicotyledons</taxon>
        <taxon>Gunneridae</taxon>
        <taxon>Pentapetalae</taxon>
        <taxon>rosids</taxon>
        <taxon>fabids</taxon>
        <taxon>Malpighiales</taxon>
        <taxon>Euphorbiaceae</taxon>
        <taxon>Crotonoideae</taxon>
        <taxon>Jatropheae</taxon>
        <taxon>Jatropha</taxon>
    </lineage>
</organism>
<evidence type="ECO:0008006" key="4">
    <source>
        <dbReference type="Google" id="ProtNLM"/>
    </source>
</evidence>